<gene>
    <name evidence="2" type="ORF">D4L85_03920</name>
</gene>
<protein>
    <submittedName>
        <fullName evidence="2">DUF4199 domain-containing protein</fullName>
    </submittedName>
</protein>
<proteinExistence type="predicted"/>
<keyword evidence="1" id="KW-1133">Transmembrane helix</keyword>
<reference evidence="3" key="1">
    <citation type="submission" date="2018-09" db="EMBL/GenBank/DDBJ databases">
        <title>Chryseolinea sp. KIS68-18 isolated from soil.</title>
        <authorList>
            <person name="Weon H.-Y."/>
            <person name="Kwon S.-W."/>
            <person name="Lee S.A."/>
        </authorList>
    </citation>
    <scope>NUCLEOTIDE SEQUENCE [LARGE SCALE GENOMIC DNA]</scope>
    <source>
        <strain evidence="3">KIS68-18</strain>
    </source>
</reference>
<dbReference type="Pfam" id="PF13858">
    <property type="entry name" value="DUF4199"/>
    <property type="match status" value="1"/>
</dbReference>
<dbReference type="Proteomes" id="UP000266183">
    <property type="component" value="Chromosome"/>
</dbReference>
<evidence type="ECO:0000313" key="3">
    <source>
        <dbReference type="Proteomes" id="UP000266183"/>
    </source>
</evidence>
<evidence type="ECO:0000313" key="2">
    <source>
        <dbReference type="EMBL" id="AYB29775.1"/>
    </source>
</evidence>
<dbReference type="AlphaFoldDB" id="A0A385SIN1"/>
<dbReference type="EMBL" id="CP032382">
    <property type="protein sequence ID" value="AYB29775.1"/>
    <property type="molecule type" value="Genomic_DNA"/>
</dbReference>
<feature type="transmembrane region" description="Helical" evidence="1">
    <location>
        <begin position="36"/>
        <end position="56"/>
    </location>
</feature>
<name>A0A385SIN1_9BACT</name>
<keyword evidence="1" id="KW-0812">Transmembrane</keyword>
<feature type="transmembrane region" description="Helical" evidence="1">
    <location>
        <begin position="68"/>
        <end position="95"/>
    </location>
</feature>
<dbReference type="RefSeq" id="WP_119753087.1">
    <property type="nucleotide sequence ID" value="NZ_CP032382.1"/>
</dbReference>
<dbReference type="InterPro" id="IPR025250">
    <property type="entry name" value="DUF4199"/>
</dbReference>
<keyword evidence="1" id="KW-0472">Membrane</keyword>
<dbReference type="KEGG" id="chk:D4L85_03920"/>
<sequence>MTSRLLRISARWGAVAGVLAFIMLVMMYYMGRHPLMISPFLDFRILLFGVFVYFSLKEFRDYDQGGVLYFWQASLGGTTVVVIMTLVTSALLLIFGSWEKGFVPGYVTEMTAYLKGFPKEEIDRIGKKIYESNLNTLPTTNIWQLTQTYILQGLIIGFFVNIIVSVILRRQPKNQSI</sequence>
<accession>A0A385SIN1</accession>
<dbReference type="OrthoDB" id="963633at2"/>
<evidence type="ECO:0000256" key="1">
    <source>
        <dbReference type="SAM" id="Phobius"/>
    </source>
</evidence>
<feature type="transmembrane region" description="Helical" evidence="1">
    <location>
        <begin position="12"/>
        <end position="30"/>
    </location>
</feature>
<keyword evidence="3" id="KW-1185">Reference proteome</keyword>
<feature type="transmembrane region" description="Helical" evidence="1">
    <location>
        <begin position="149"/>
        <end position="168"/>
    </location>
</feature>
<organism evidence="2 3">
    <name type="scientific">Chryseolinea soli</name>
    <dbReference type="NCBI Taxonomy" id="2321403"/>
    <lineage>
        <taxon>Bacteria</taxon>
        <taxon>Pseudomonadati</taxon>
        <taxon>Bacteroidota</taxon>
        <taxon>Cytophagia</taxon>
        <taxon>Cytophagales</taxon>
        <taxon>Fulvivirgaceae</taxon>
        <taxon>Chryseolinea</taxon>
    </lineage>
</organism>